<protein>
    <submittedName>
        <fullName evidence="3">Uncharacterized protein</fullName>
    </submittedName>
</protein>
<evidence type="ECO:0000313" key="3">
    <source>
        <dbReference type="WBParaSite" id="ALUE_0001983801-mRNA-1"/>
    </source>
</evidence>
<accession>A0A0M3IM60</accession>
<sequence>MCGFFEDTHVCYHLELINEHSQVTLMPQDRSPRLFYVASFGKRKERVGGGRATDACPRGASFGATPRIGLVLPSQIVTIYCTFKSERISRVPDDGVYVYTIFQQEILDTVLAGPSTPKEKQRFARKMWSSFRGECSKCLRLGIAFEGKRVAVHEKHVEIIADPASMAKSEKQEEMHSSQLPSANEDA</sequence>
<feature type="region of interest" description="Disordered" evidence="1">
    <location>
        <begin position="163"/>
        <end position="187"/>
    </location>
</feature>
<keyword evidence="2" id="KW-1185">Reference proteome</keyword>
<proteinExistence type="predicted"/>
<dbReference type="WBParaSite" id="ALUE_0001983801-mRNA-1">
    <property type="protein sequence ID" value="ALUE_0001983801-mRNA-1"/>
    <property type="gene ID" value="ALUE_0001983801"/>
</dbReference>
<reference evidence="3" key="1">
    <citation type="submission" date="2017-02" db="UniProtKB">
        <authorList>
            <consortium name="WormBaseParasite"/>
        </authorList>
    </citation>
    <scope>IDENTIFICATION</scope>
</reference>
<evidence type="ECO:0000313" key="2">
    <source>
        <dbReference type="Proteomes" id="UP000036681"/>
    </source>
</evidence>
<dbReference type="AlphaFoldDB" id="A0A0M3IM60"/>
<feature type="compositionally biased region" description="Polar residues" evidence="1">
    <location>
        <begin position="177"/>
        <end position="187"/>
    </location>
</feature>
<dbReference type="Proteomes" id="UP000036681">
    <property type="component" value="Unplaced"/>
</dbReference>
<name>A0A0M3IM60_ASCLU</name>
<evidence type="ECO:0000256" key="1">
    <source>
        <dbReference type="SAM" id="MobiDB-lite"/>
    </source>
</evidence>
<organism evidence="2 3">
    <name type="scientific">Ascaris lumbricoides</name>
    <name type="common">Giant roundworm</name>
    <dbReference type="NCBI Taxonomy" id="6252"/>
    <lineage>
        <taxon>Eukaryota</taxon>
        <taxon>Metazoa</taxon>
        <taxon>Ecdysozoa</taxon>
        <taxon>Nematoda</taxon>
        <taxon>Chromadorea</taxon>
        <taxon>Rhabditida</taxon>
        <taxon>Spirurina</taxon>
        <taxon>Ascaridomorpha</taxon>
        <taxon>Ascaridoidea</taxon>
        <taxon>Ascarididae</taxon>
        <taxon>Ascaris</taxon>
    </lineage>
</organism>